<comment type="subcellular location">
    <subcellularLocation>
        <location evidence="1">Cell membrane</location>
        <topology evidence="1">Multi-pass membrane protein</topology>
    </subcellularLocation>
</comment>
<dbReference type="InterPro" id="IPR051907">
    <property type="entry name" value="DoxX-like_oxidoreductase"/>
</dbReference>
<dbReference type="RefSeq" id="WP_243801780.1">
    <property type="nucleotide sequence ID" value="NZ_CP094669.1"/>
</dbReference>
<dbReference type="PANTHER" id="PTHR33452">
    <property type="entry name" value="OXIDOREDUCTASE CATD-RELATED"/>
    <property type="match status" value="1"/>
</dbReference>
<organism evidence="8 9">
    <name type="scientific">Hymenobacter tibetensis</name>
    <dbReference type="NCBI Taxonomy" id="497967"/>
    <lineage>
        <taxon>Bacteria</taxon>
        <taxon>Pseudomonadati</taxon>
        <taxon>Bacteroidota</taxon>
        <taxon>Cytophagia</taxon>
        <taxon>Cytophagales</taxon>
        <taxon>Hymenobacteraceae</taxon>
        <taxon>Hymenobacter</taxon>
    </lineage>
</organism>
<feature type="transmembrane region" description="Helical" evidence="7">
    <location>
        <begin position="136"/>
        <end position="154"/>
    </location>
</feature>
<evidence type="ECO:0000256" key="7">
    <source>
        <dbReference type="SAM" id="Phobius"/>
    </source>
</evidence>
<evidence type="ECO:0000313" key="9">
    <source>
        <dbReference type="Proteomes" id="UP000831113"/>
    </source>
</evidence>
<feature type="transmembrane region" description="Helical" evidence="7">
    <location>
        <begin position="82"/>
        <end position="102"/>
    </location>
</feature>
<dbReference type="Proteomes" id="UP000831113">
    <property type="component" value="Chromosome"/>
</dbReference>
<keyword evidence="6 7" id="KW-0472">Membrane</keyword>
<proteinExistence type="inferred from homology"/>
<evidence type="ECO:0000256" key="6">
    <source>
        <dbReference type="ARBA" id="ARBA00023136"/>
    </source>
</evidence>
<evidence type="ECO:0000313" key="8">
    <source>
        <dbReference type="EMBL" id="UOG76674.1"/>
    </source>
</evidence>
<keyword evidence="9" id="KW-1185">Reference proteome</keyword>
<evidence type="ECO:0000256" key="3">
    <source>
        <dbReference type="ARBA" id="ARBA00022475"/>
    </source>
</evidence>
<comment type="similarity">
    <text evidence="2">Belongs to the DoxX family.</text>
</comment>
<evidence type="ECO:0000256" key="4">
    <source>
        <dbReference type="ARBA" id="ARBA00022692"/>
    </source>
</evidence>
<protein>
    <submittedName>
        <fullName evidence="8">DoxX family protein</fullName>
    </submittedName>
</protein>
<dbReference type="EMBL" id="CP094669">
    <property type="protein sequence ID" value="UOG76674.1"/>
    <property type="molecule type" value="Genomic_DNA"/>
</dbReference>
<feature type="transmembrane region" description="Helical" evidence="7">
    <location>
        <begin position="175"/>
        <end position="197"/>
    </location>
</feature>
<keyword evidence="4 7" id="KW-0812">Transmembrane</keyword>
<keyword evidence="5 7" id="KW-1133">Transmembrane helix</keyword>
<dbReference type="InterPro" id="IPR032808">
    <property type="entry name" value="DoxX"/>
</dbReference>
<evidence type="ECO:0000256" key="5">
    <source>
        <dbReference type="ARBA" id="ARBA00022989"/>
    </source>
</evidence>
<sequence>MKKLLFNAHPFSSRFADITWLLFRLHLGLSIAVGAGWSKLVHLTTTHEAAKLAVGTAPLAPPDWFVQQVANLGFTYPSPYSWAWLAAWGECVGGLLVAVGLLTRWNGLQLAFQFLIIAFLWYKEPELLVGMYYQQLLFWAFALTAAVGGGRYSLDYWMLQKRGSLLPDTRLVSTVQARMATVLLLLVAGSVAAHSLAAPATVTMQELKAIAQQWNGSLTYLDYKSQRAVTLVTVLNGMQSAPQELVLNFVYQEPNGKQVKGYDKVQLSTDGTQLVWDGVPLQVSNKTRLPDKTLQLVLEGRGEDNQKSCLIKRTLSLNDHQFSVVKEVKCDNAPGFITRNKYQFQR</sequence>
<dbReference type="Pfam" id="PF07681">
    <property type="entry name" value="DoxX"/>
    <property type="match status" value="1"/>
</dbReference>
<dbReference type="PANTHER" id="PTHR33452:SF1">
    <property type="entry name" value="INNER MEMBRANE PROTEIN YPHA-RELATED"/>
    <property type="match status" value="1"/>
</dbReference>
<evidence type="ECO:0000256" key="1">
    <source>
        <dbReference type="ARBA" id="ARBA00004651"/>
    </source>
</evidence>
<keyword evidence="3" id="KW-1003">Cell membrane</keyword>
<evidence type="ECO:0000256" key="2">
    <source>
        <dbReference type="ARBA" id="ARBA00006679"/>
    </source>
</evidence>
<reference evidence="8 9" key="1">
    <citation type="submission" date="2022-03" db="EMBL/GenBank/DDBJ databases">
        <title>Hymenobactersp. isolated from the air.</title>
        <authorList>
            <person name="Won M."/>
            <person name="Kwon S.-W."/>
        </authorList>
    </citation>
    <scope>NUCLEOTIDE SEQUENCE [LARGE SCALE GENOMIC DNA]</scope>
    <source>
        <strain evidence="8 9">KACC 21982</strain>
    </source>
</reference>
<feature type="transmembrane region" description="Helical" evidence="7">
    <location>
        <begin position="21"/>
        <end position="38"/>
    </location>
</feature>
<name>A0ABY4D407_9BACT</name>
<accession>A0ABY4D407</accession>
<gene>
    <name evidence="8" type="ORF">MTX78_08730</name>
</gene>
<feature type="transmembrane region" description="Helical" evidence="7">
    <location>
        <begin position="107"/>
        <end position="124"/>
    </location>
</feature>